<name>A0AAX4P2B7_9CHLO</name>
<reference evidence="2 3" key="1">
    <citation type="submission" date="2024-03" db="EMBL/GenBank/DDBJ databases">
        <title>Complete genome sequence of the green alga Chloropicon roscoffensis RCC1871.</title>
        <authorList>
            <person name="Lemieux C."/>
            <person name="Pombert J.-F."/>
            <person name="Otis C."/>
            <person name="Turmel M."/>
        </authorList>
    </citation>
    <scope>NUCLEOTIDE SEQUENCE [LARGE SCALE GENOMIC DNA]</scope>
    <source>
        <strain evidence="2 3">RCC1871</strain>
    </source>
</reference>
<gene>
    <name evidence="2" type="ORF">HKI87_02g14270</name>
</gene>
<evidence type="ECO:0000313" key="2">
    <source>
        <dbReference type="EMBL" id="WZN59899.1"/>
    </source>
</evidence>
<dbReference type="AlphaFoldDB" id="A0AAX4P2B7"/>
<sequence>MAVGSALRLAWESRVSGVGRPRIQGARRWVLRRWEARPGGGTRRGRPAPRGFSGTGDASTSREKEESRRVKQLNRASELLQTIIDEVSREHFIDTAALIIEDDEADGLGDASGKGTEALAQVARKVCRVYMDELDSVFLATLLAYIQAAKDQNREDVVELLNCVYEQIILLLRMDLPGGIQCVDILTQVVGQADRERVLMKALGEAERNRDEGTPLDGSDAEAGRVAAAGESALDKLEVPACKPSEVFGACQEMLRQMETQDAFDKLLYYRVCCVREEVRDFAERFEAGETSIARAYPHALPARELALVKELLRVQGEQRMRALLSRAIAEFDVLQAEVDFGDVERSSASGLHGQMDGTNVIPHKLMECLAALLHESEMEDNDRMRGRDLPPEEVVKQMRLVREQAVSVLRQLAQMDSA</sequence>
<dbReference type="GO" id="GO:0006355">
    <property type="term" value="P:regulation of DNA-templated transcription"/>
    <property type="evidence" value="ECO:0007669"/>
    <property type="project" value="InterPro"/>
</dbReference>
<dbReference type="Proteomes" id="UP001472866">
    <property type="component" value="Chromosome 02"/>
</dbReference>
<dbReference type="PANTHER" id="PTHR37262:SF1">
    <property type="entry name" value="PROTEIN PEP-RELATED DEVELOPMENT ARRESTED 1, CHLOROPLASTIC"/>
    <property type="match status" value="1"/>
</dbReference>
<evidence type="ECO:0000313" key="3">
    <source>
        <dbReference type="Proteomes" id="UP001472866"/>
    </source>
</evidence>
<proteinExistence type="predicted"/>
<dbReference type="InterPro" id="IPR038961">
    <property type="entry name" value="PRDA1"/>
</dbReference>
<dbReference type="GO" id="GO:0042644">
    <property type="term" value="C:chloroplast nucleoid"/>
    <property type="evidence" value="ECO:0007669"/>
    <property type="project" value="InterPro"/>
</dbReference>
<dbReference type="PANTHER" id="PTHR37262">
    <property type="entry name" value="PROTEIN PEP-RELATED DEVELOPMENT ARRESTED 1, CHLOROPLASTIC"/>
    <property type="match status" value="1"/>
</dbReference>
<evidence type="ECO:0000256" key="1">
    <source>
        <dbReference type="SAM" id="MobiDB-lite"/>
    </source>
</evidence>
<dbReference type="EMBL" id="CP151502">
    <property type="protein sequence ID" value="WZN59899.1"/>
    <property type="molecule type" value="Genomic_DNA"/>
</dbReference>
<organism evidence="2 3">
    <name type="scientific">Chloropicon roscoffensis</name>
    <dbReference type="NCBI Taxonomy" id="1461544"/>
    <lineage>
        <taxon>Eukaryota</taxon>
        <taxon>Viridiplantae</taxon>
        <taxon>Chlorophyta</taxon>
        <taxon>Chloropicophyceae</taxon>
        <taxon>Chloropicales</taxon>
        <taxon>Chloropicaceae</taxon>
        <taxon>Chloropicon</taxon>
    </lineage>
</organism>
<feature type="region of interest" description="Disordered" evidence="1">
    <location>
        <begin position="37"/>
        <end position="68"/>
    </location>
</feature>
<keyword evidence="3" id="KW-1185">Reference proteome</keyword>
<protein>
    <submittedName>
        <fullName evidence="2">Uncharacterized protein</fullName>
    </submittedName>
</protein>
<accession>A0AAX4P2B7</accession>